<feature type="non-terminal residue" evidence="2">
    <location>
        <position position="1125"/>
    </location>
</feature>
<feature type="region of interest" description="Disordered" evidence="1">
    <location>
        <begin position="703"/>
        <end position="753"/>
    </location>
</feature>
<feature type="compositionally biased region" description="Low complexity" evidence="1">
    <location>
        <begin position="583"/>
        <end position="594"/>
    </location>
</feature>
<feature type="compositionally biased region" description="Acidic residues" evidence="1">
    <location>
        <begin position="891"/>
        <end position="900"/>
    </location>
</feature>
<dbReference type="EMBL" id="LGRX02028513">
    <property type="protein sequence ID" value="KAK3247985.1"/>
    <property type="molecule type" value="Genomic_DNA"/>
</dbReference>
<keyword evidence="3" id="KW-1185">Reference proteome</keyword>
<feature type="compositionally biased region" description="Basic residues" evidence="1">
    <location>
        <begin position="981"/>
        <end position="991"/>
    </location>
</feature>
<evidence type="ECO:0000313" key="2">
    <source>
        <dbReference type="EMBL" id="KAK3247985.1"/>
    </source>
</evidence>
<name>A0AAE0C5N5_9CHLO</name>
<proteinExistence type="predicted"/>
<evidence type="ECO:0000256" key="1">
    <source>
        <dbReference type="SAM" id="MobiDB-lite"/>
    </source>
</evidence>
<gene>
    <name evidence="2" type="ORF">CYMTET_42534</name>
</gene>
<feature type="region of interest" description="Disordered" evidence="1">
    <location>
        <begin position="319"/>
        <end position="360"/>
    </location>
</feature>
<feature type="compositionally biased region" description="Polar residues" evidence="1">
    <location>
        <begin position="633"/>
        <end position="668"/>
    </location>
</feature>
<sequence length="1125" mass="123373">MDFPTYDFSDGLEEDVRHRGCWINCITRIFRGRGCCFKSRSQEDSSAGRFKPLDENINPLCSLDSNSSYEQPPQIQLFKSPSERDSSVREHVALKNRDSIQHTYQELEEDVVADHRAVETPPTQKCAQVLDFQEEAFKNSTLSPKRFAHRRAKSADYASILPNRYFESDRNVNQLAFRPSLPAGTCNEGWLMSYYFASANKELVGPDIRSEADPGVSLTAPGGLPAAQETDCSHRELRSSSSDHGVNEIQVNQKAFDVLHHGTDVEDSEYQDADSEFVDLPEKTAISESQSSERTATQTSEKFAAITVVKNTQMEDTAVAESDLQKPENPSKLEASSIATFSKSEKDVNESDPELWENASSKRAEIATSFTGDTEEIFEGDPTVRKDVPFERTGLATTFTENSGASESDLVMPPSVSLEGADFATSFIAGVERCASDHVMPQTVPLERADSKASSPASSPRSYGTGLPELREIASPSKSDGAFQSEAGEPTTAIEEVLRGAGITSKDMANILKVLKEAETPSISKEQSISDSVDSQASVGNTHQNKLRTDRFMDIEMNSSFPLSSSSEDEGSFVDPAESVINEAETSSEAEMSSWLPDAFHPLTGAESPSSPSKPSASPSTRLAESPPIKPLTSPQNTRSQQWPAEAQEASSVASLNVCNRSEQTKNQARADCLRGAAEQSSVSQDSSLNWLVRLERLEQSVFALSKRERPGRGSPEKDSTQRHVKLKKMSHGDHRANSQDSTGEVLHKKAEAGWQQPGAACAKGWLSHEESRIQREAAWLADYASRLRVQGKQLMEERARIASQQWEQQFLQLARQLPGLRKPDVSSSDVEQDAGMPPLHFGQNEDGYMPQPNSEPAPQKFAAKAQLRSSDGRRADPALKIEIPHSAESCSDEASEESEPMPTPYDMHVECGSQSATQLVIPPPKGGQTQNVLKQGWSAPGRPPSVDRGAEPSPAPHLPDDETVLVQRPVLRTSPAGTRQRMKTSPKKLTPRQLGYTPSGPGYESQSGTPKSPVPCSVYTPLQGGAGCSTWRRSRTQDPWYRHRVRICRAPHRLAGDAVARLTRAALKTTAAQKTCTRALWLTSTDPRCHPRDVDAQDARADLWQDVDAQDACADLWQDVDAQD</sequence>
<comment type="caution">
    <text evidence="2">The sequence shown here is derived from an EMBL/GenBank/DDBJ whole genome shotgun (WGS) entry which is preliminary data.</text>
</comment>
<feature type="compositionally biased region" description="Polar residues" evidence="1">
    <location>
        <begin position="521"/>
        <end position="544"/>
    </location>
</feature>
<feature type="compositionally biased region" description="Basic and acidic residues" evidence="1">
    <location>
        <begin position="706"/>
        <end position="722"/>
    </location>
</feature>
<feature type="compositionally biased region" description="Low complexity" evidence="1">
    <location>
        <begin position="608"/>
        <end position="620"/>
    </location>
</feature>
<feature type="region of interest" description="Disordered" evidence="1">
    <location>
        <begin position="441"/>
        <end position="494"/>
    </location>
</feature>
<reference evidence="2 3" key="1">
    <citation type="journal article" date="2015" name="Genome Biol. Evol.">
        <title>Comparative Genomics of a Bacterivorous Green Alga Reveals Evolutionary Causalities and Consequences of Phago-Mixotrophic Mode of Nutrition.</title>
        <authorList>
            <person name="Burns J.A."/>
            <person name="Paasch A."/>
            <person name="Narechania A."/>
            <person name="Kim E."/>
        </authorList>
    </citation>
    <scope>NUCLEOTIDE SEQUENCE [LARGE SCALE GENOMIC DNA]</scope>
    <source>
        <strain evidence="2 3">PLY_AMNH</strain>
    </source>
</reference>
<feature type="region of interest" description="Disordered" evidence="1">
    <location>
        <begin position="821"/>
        <end position="961"/>
    </location>
</feature>
<feature type="compositionally biased region" description="Basic and acidic residues" evidence="1">
    <location>
        <begin position="871"/>
        <end position="886"/>
    </location>
</feature>
<protein>
    <submittedName>
        <fullName evidence="2">Uncharacterized protein</fullName>
    </submittedName>
</protein>
<dbReference type="AlphaFoldDB" id="A0AAE0C5N5"/>
<dbReference type="Proteomes" id="UP001190700">
    <property type="component" value="Unassembled WGS sequence"/>
</dbReference>
<feature type="compositionally biased region" description="Low complexity" evidence="1">
    <location>
        <begin position="452"/>
        <end position="462"/>
    </location>
</feature>
<evidence type="ECO:0000313" key="3">
    <source>
        <dbReference type="Proteomes" id="UP001190700"/>
    </source>
</evidence>
<accession>A0AAE0C5N5</accession>
<feature type="compositionally biased region" description="Low complexity" evidence="1">
    <location>
        <begin position="556"/>
        <end position="566"/>
    </location>
</feature>
<feature type="region of interest" description="Disordered" evidence="1">
    <location>
        <begin position="370"/>
        <end position="389"/>
    </location>
</feature>
<organism evidence="2 3">
    <name type="scientific">Cymbomonas tetramitiformis</name>
    <dbReference type="NCBI Taxonomy" id="36881"/>
    <lineage>
        <taxon>Eukaryota</taxon>
        <taxon>Viridiplantae</taxon>
        <taxon>Chlorophyta</taxon>
        <taxon>Pyramimonadophyceae</taxon>
        <taxon>Pyramimonadales</taxon>
        <taxon>Pyramimonadaceae</taxon>
        <taxon>Cymbomonas</taxon>
    </lineage>
</organism>
<feature type="region of interest" description="Disordered" evidence="1">
    <location>
        <begin position="519"/>
        <end position="686"/>
    </location>
</feature>
<feature type="region of interest" description="Disordered" evidence="1">
    <location>
        <begin position="973"/>
        <end position="1013"/>
    </location>
</feature>